<comment type="caution">
    <text evidence="1">The sequence shown here is derived from an EMBL/GenBank/DDBJ whole genome shotgun (WGS) entry which is preliminary data.</text>
</comment>
<proteinExistence type="predicted"/>
<evidence type="ECO:0000313" key="2">
    <source>
        <dbReference type="Proteomes" id="UP000607653"/>
    </source>
</evidence>
<sequence>MVFFFRRFDFLLGFFPLIKYRCHFFTIGGYLLHLGRRRCSGGDCFCRQSDFLGSSKQNKITNFVTTNQVLASISSPTVALFCLS</sequence>
<gene>
    <name evidence="1" type="ORF">HUJ06_013562</name>
</gene>
<dbReference type="Proteomes" id="UP000607653">
    <property type="component" value="Unassembled WGS sequence"/>
</dbReference>
<organism evidence="1 2">
    <name type="scientific">Nelumbo nucifera</name>
    <name type="common">Sacred lotus</name>
    <dbReference type="NCBI Taxonomy" id="4432"/>
    <lineage>
        <taxon>Eukaryota</taxon>
        <taxon>Viridiplantae</taxon>
        <taxon>Streptophyta</taxon>
        <taxon>Embryophyta</taxon>
        <taxon>Tracheophyta</taxon>
        <taxon>Spermatophyta</taxon>
        <taxon>Magnoliopsida</taxon>
        <taxon>Proteales</taxon>
        <taxon>Nelumbonaceae</taxon>
        <taxon>Nelumbo</taxon>
    </lineage>
</organism>
<reference evidence="1 2" key="1">
    <citation type="journal article" date="2020" name="Mol. Biol. Evol.">
        <title>Distinct Expression and Methylation Patterns for Genes with Different Fates following a Single Whole-Genome Duplication in Flowering Plants.</title>
        <authorList>
            <person name="Shi T."/>
            <person name="Rahmani R.S."/>
            <person name="Gugger P.F."/>
            <person name="Wang M."/>
            <person name="Li H."/>
            <person name="Zhang Y."/>
            <person name="Li Z."/>
            <person name="Wang Q."/>
            <person name="Van de Peer Y."/>
            <person name="Marchal K."/>
            <person name="Chen J."/>
        </authorList>
    </citation>
    <scope>NUCLEOTIDE SEQUENCE [LARGE SCALE GENOMIC DNA]</scope>
    <source>
        <tissue evidence="1">Leaf</tissue>
    </source>
</reference>
<protein>
    <submittedName>
        <fullName evidence="1">Uncharacterized protein</fullName>
    </submittedName>
</protein>
<keyword evidence="2" id="KW-1185">Reference proteome</keyword>
<dbReference type="AlphaFoldDB" id="A0A822Z760"/>
<accession>A0A822Z760</accession>
<evidence type="ECO:0000313" key="1">
    <source>
        <dbReference type="EMBL" id="DAD39239.1"/>
    </source>
</evidence>
<dbReference type="EMBL" id="DUZY01000005">
    <property type="protein sequence ID" value="DAD39239.1"/>
    <property type="molecule type" value="Genomic_DNA"/>
</dbReference>
<name>A0A822Z760_NELNU</name>